<dbReference type="Proteomes" id="UP001060414">
    <property type="component" value="Chromosome"/>
</dbReference>
<accession>A0ABY5ZPW4</accession>
<feature type="domain" description="Transposase InsH N-terminal" evidence="1">
    <location>
        <begin position="17"/>
        <end position="112"/>
    </location>
</feature>
<evidence type="ECO:0000313" key="3">
    <source>
        <dbReference type="EMBL" id="UWZ79744.1"/>
    </source>
</evidence>
<feature type="domain" description="Transposase DDE" evidence="2">
    <location>
        <begin position="323"/>
        <end position="449"/>
    </location>
</feature>
<evidence type="ECO:0000313" key="4">
    <source>
        <dbReference type="Proteomes" id="UP001060414"/>
    </source>
</evidence>
<dbReference type="EMBL" id="CP092109">
    <property type="protein sequence ID" value="UWZ79744.1"/>
    <property type="molecule type" value="Genomic_DNA"/>
</dbReference>
<protein>
    <submittedName>
        <fullName evidence="3">IS1182 family transposase</fullName>
    </submittedName>
</protein>
<gene>
    <name evidence="3" type="ORF">L9S41_18995</name>
</gene>
<dbReference type="InterPro" id="IPR025668">
    <property type="entry name" value="Tnp_DDE_dom"/>
</dbReference>
<dbReference type="InterPro" id="IPR008490">
    <property type="entry name" value="Transposase_InsH_N"/>
</dbReference>
<dbReference type="InterPro" id="IPR047629">
    <property type="entry name" value="IS1182_transpos"/>
</dbReference>
<sequence>MMTKRDHVQLKAELVMLEQLVKEDHLLRKIEKHVSFRFIYDLVEDYYADTMGRPSIDPVVLFKMSLIQALYGIPSERRLAEEIHHNMAYRWFLGYGITDTIPDHTTISYNRTGRFKDAKVYEEIMNEVVLLAMENKLVSGKIFYTDSTHIRANASNSKYTNEEKEITVSEDESLLTLVNEKRETKGQKSLKPAADKVIRKNTKISTTDPSSGYMHRDRKPVGFYHLIHGTVDGENNIILGLSVTPGNVHDATVYIENLDEIFETLKIIPTYVGADAGYFNLNVLEALVERNLTPVIGPRKYAGKKGKKSKYWFEYDPQRDEYTCFEGQVLRYVTTTREGYVEYRSDPEICRNCPKREKCLYESNTEGVIEENQSRTIRRHIKEHYADEVRAFMKTPEGKALYQRRKETVERVFADMKELSGMRYAHYRGSEGVKAQALLTATALNVKKIATILDKRG</sequence>
<dbReference type="PANTHER" id="PTHR33408">
    <property type="entry name" value="TRANSPOSASE"/>
    <property type="match status" value="1"/>
</dbReference>
<dbReference type="Pfam" id="PF05598">
    <property type="entry name" value="DUF772"/>
    <property type="match status" value="1"/>
</dbReference>
<evidence type="ECO:0000259" key="2">
    <source>
        <dbReference type="Pfam" id="PF13751"/>
    </source>
</evidence>
<dbReference type="PANTHER" id="PTHR33408:SF2">
    <property type="entry name" value="TRANSPOSASE DDE DOMAIN-CONTAINING PROTEIN"/>
    <property type="match status" value="1"/>
</dbReference>
<reference evidence="3" key="1">
    <citation type="journal article" date="2022" name="Environ. Microbiol.">
        <title>Geoalkalibacter halelectricus SAP #1 sp. nov. possessing extracellular electron transfer and mineral#reducing capabilities from a haloalkaline environment.</title>
        <authorList>
            <person name="Yadav S."/>
            <person name="Singh R."/>
            <person name="Sundharam S.S."/>
            <person name="Chaudhary S."/>
            <person name="Krishnamurthi S."/>
            <person name="Patil S.A."/>
        </authorList>
    </citation>
    <scope>NUCLEOTIDE SEQUENCE</scope>
    <source>
        <strain evidence="3">SAP-1</strain>
    </source>
</reference>
<proteinExistence type="predicted"/>
<organism evidence="3 4">
    <name type="scientific">Geoalkalibacter halelectricus</name>
    <dbReference type="NCBI Taxonomy" id="2847045"/>
    <lineage>
        <taxon>Bacteria</taxon>
        <taxon>Pseudomonadati</taxon>
        <taxon>Thermodesulfobacteriota</taxon>
        <taxon>Desulfuromonadia</taxon>
        <taxon>Desulfuromonadales</taxon>
        <taxon>Geoalkalibacteraceae</taxon>
        <taxon>Geoalkalibacter</taxon>
    </lineage>
</organism>
<dbReference type="NCBIfam" id="NF033551">
    <property type="entry name" value="transpos_IS1182"/>
    <property type="match status" value="1"/>
</dbReference>
<dbReference type="RefSeq" id="WP_260748095.1">
    <property type="nucleotide sequence ID" value="NZ_CP092109.1"/>
</dbReference>
<dbReference type="Pfam" id="PF13751">
    <property type="entry name" value="DDE_Tnp_1_6"/>
    <property type="match status" value="1"/>
</dbReference>
<evidence type="ECO:0000259" key="1">
    <source>
        <dbReference type="Pfam" id="PF05598"/>
    </source>
</evidence>
<name>A0ABY5ZPW4_9BACT</name>
<keyword evidence="4" id="KW-1185">Reference proteome</keyword>